<dbReference type="PANTHER" id="PTHR30175">
    <property type="entry name" value="PHOSPHOTRANSFERASE SYSTEM TRANSPORT PROTEIN"/>
    <property type="match status" value="1"/>
</dbReference>
<proteinExistence type="predicted"/>
<keyword evidence="1" id="KW-1133">Transmembrane helix</keyword>
<protein>
    <submittedName>
        <fullName evidence="2">PTS sugar transporter</fullName>
    </submittedName>
</protein>
<dbReference type="GO" id="GO:0015771">
    <property type="term" value="P:trehalose transport"/>
    <property type="evidence" value="ECO:0007669"/>
    <property type="project" value="TreeGrafter"/>
</dbReference>
<feature type="transmembrane region" description="Helical" evidence="1">
    <location>
        <begin position="236"/>
        <end position="256"/>
    </location>
</feature>
<dbReference type="PANTHER" id="PTHR30175:SF1">
    <property type="entry name" value="PTS SYSTEM ARBUTIN-, CELLOBIOSE-, AND SALICIN-SPECIFIC EIIBC COMPONENT-RELATED"/>
    <property type="match status" value="1"/>
</dbReference>
<keyword evidence="1" id="KW-0812">Transmembrane</keyword>
<dbReference type="Proteomes" id="UP000754226">
    <property type="component" value="Unassembled WGS sequence"/>
</dbReference>
<dbReference type="GO" id="GO:0090589">
    <property type="term" value="F:protein-phosphocysteine-trehalose phosphotransferase system transporter activity"/>
    <property type="evidence" value="ECO:0007669"/>
    <property type="project" value="TreeGrafter"/>
</dbReference>
<reference evidence="2" key="1">
    <citation type="submission" date="2021-02" db="EMBL/GenBank/DDBJ databases">
        <title>Infant gut strain persistence is associated with maternal origin, phylogeny, and functional potential including surface adhesion and iron acquisition.</title>
        <authorList>
            <person name="Lou Y.C."/>
        </authorList>
    </citation>
    <scope>NUCLEOTIDE SEQUENCE</scope>
    <source>
        <strain evidence="2">L3_106_000M1_dasL3_106_000M1_concoct_15</strain>
    </source>
</reference>
<accession>A0A943I1A5</accession>
<keyword evidence="1" id="KW-0472">Membrane</keyword>
<dbReference type="AlphaFoldDB" id="A0A943I1A5"/>
<evidence type="ECO:0000313" key="2">
    <source>
        <dbReference type="EMBL" id="MBS5519695.1"/>
    </source>
</evidence>
<evidence type="ECO:0000256" key="1">
    <source>
        <dbReference type="SAM" id="Phobius"/>
    </source>
</evidence>
<feature type="transmembrane region" description="Helical" evidence="1">
    <location>
        <begin position="262"/>
        <end position="293"/>
    </location>
</feature>
<sequence length="524" mass="54327">MMTKKIAVIGSSGGNLFEQGGQNPEDLLGEICYQAQSAGIEVAFIQFIGASISMDRIKDSDEARLWVKEEEKIHPVFHGPLNEVNAMAASYDEGLSSLIKDGKIDGLFLVSCDPCGVNQKAIQSAGGKALPAVGTGGTSMAQAEQSGMNVLAVSGTTGTTNRTRAIAGLYAFAKAWHLTYRPAIGGRSDKEQPQGGSLFQHISLRGILMASLPGFIAMALTLIISKIPGLGYFEGIFNTMVKALPVVVATIAARQLSGLGDVAIVAGTITGILSIKGGIIGGLLGGILAGFLVNRFLVLCLKWKFPATTANIVSGGISGLVAGLIIYLFLAPLAEMVGGGLRGLIDGALAFSPVLCGALAGLLIWPAIMGGMYHAAILPIILLEMEKTGSSFLGAIDMVGLVMVSAGITFAAVLYPRRRDDRTLAIPGLFINLVFGTFLEASYPFMLADPLVMAGAIISAGIGGILVGYYGVHGTAYVPSIAAPALSNHPLGFIISMLGAALCAALITLLANFLSRKKASKPKQ</sequence>
<dbReference type="GO" id="GO:0005886">
    <property type="term" value="C:plasma membrane"/>
    <property type="evidence" value="ECO:0007669"/>
    <property type="project" value="TreeGrafter"/>
</dbReference>
<gene>
    <name evidence="2" type="ORF">KHX13_05105</name>
</gene>
<feature type="transmembrane region" description="Helical" evidence="1">
    <location>
        <begin position="350"/>
        <end position="383"/>
    </location>
</feature>
<feature type="transmembrane region" description="Helical" evidence="1">
    <location>
        <begin position="422"/>
        <end position="439"/>
    </location>
</feature>
<dbReference type="GO" id="GO:0009401">
    <property type="term" value="P:phosphoenolpyruvate-dependent sugar phosphotransferase system"/>
    <property type="evidence" value="ECO:0007669"/>
    <property type="project" value="TreeGrafter"/>
</dbReference>
<evidence type="ECO:0000313" key="3">
    <source>
        <dbReference type="Proteomes" id="UP000754226"/>
    </source>
</evidence>
<keyword evidence="2" id="KW-0762">Sugar transport</keyword>
<feature type="transmembrane region" description="Helical" evidence="1">
    <location>
        <begin position="491"/>
        <end position="514"/>
    </location>
</feature>
<name>A0A943I1A5_9FIRM</name>
<feature type="transmembrane region" description="Helical" evidence="1">
    <location>
        <begin position="395"/>
        <end position="416"/>
    </location>
</feature>
<feature type="transmembrane region" description="Helical" evidence="1">
    <location>
        <begin position="305"/>
        <end position="330"/>
    </location>
</feature>
<comment type="caution">
    <text evidence="2">The sequence shown here is derived from an EMBL/GenBank/DDBJ whole genome shotgun (WGS) entry which is preliminary data.</text>
</comment>
<feature type="transmembrane region" description="Helical" evidence="1">
    <location>
        <begin position="202"/>
        <end position="224"/>
    </location>
</feature>
<feature type="transmembrane region" description="Helical" evidence="1">
    <location>
        <begin position="451"/>
        <end position="471"/>
    </location>
</feature>
<dbReference type="InterPro" id="IPR050558">
    <property type="entry name" value="PTS_Sugar-Specific_Components"/>
</dbReference>
<organism evidence="2 3">
    <name type="scientific">Acidaminococcus intestini</name>
    <dbReference type="NCBI Taxonomy" id="187327"/>
    <lineage>
        <taxon>Bacteria</taxon>
        <taxon>Bacillati</taxon>
        <taxon>Bacillota</taxon>
        <taxon>Negativicutes</taxon>
        <taxon>Acidaminococcales</taxon>
        <taxon>Acidaminococcaceae</taxon>
        <taxon>Acidaminococcus</taxon>
    </lineage>
</organism>
<dbReference type="EMBL" id="JAGZCZ010000005">
    <property type="protein sequence ID" value="MBS5519695.1"/>
    <property type="molecule type" value="Genomic_DNA"/>
</dbReference>
<keyword evidence="2" id="KW-0813">Transport</keyword>